<dbReference type="InterPro" id="IPR036390">
    <property type="entry name" value="WH_DNA-bd_sf"/>
</dbReference>
<organism evidence="5 6">
    <name type="scientific">Rubrobacter xylanophilus</name>
    <dbReference type="NCBI Taxonomy" id="49319"/>
    <lineage>
        <taxon>Bacteria</taxon>
        <taxon>Bacillati</taxon>
        <taxon>Actinomycetota</taxon>
        <taxon>Rubrobacteria</taxon>
        <taxon>Rubrobacterales</taxon>
        <taxon>Rubrobacteraceae</taxon>
        <taxon>Rubrobacter</taxon>
    </lineage>
</organism>
<keyword evidence="3" id="KW-0804">Transcription</keyword>
<keyword evidence="6" id="KW-1185">Reference proteome</keyword>
<dbReference type="Pfam" id="PF01022">
    <property type="entry name" value="HTH_5"/>
    <property type="match status" value="1"/>
</dbReference>
<dbReference type="PRINTS" id="PR00778">
    <property type="entry name" value="HTHARSR"/>
</dbReference>
<keyword evidence="1" id="KW-0805">Transcription regulation</keyword>
<dbReference type="Gene3D" id="1.10.10.10">
    <property type="entry name" value="Winged helix-like DNA-binding domain superfamily/Winged helix DNA-binding domain"/>
    <property type="match status" value="1"/>
</dbReference>
<keyword evidence="2" id="KW-0238">DNA-binding</keyword>
<dbReference type="CDD" id="cd00090">
    <property type="entry name" value="HTH_ARSR"/>
    <property type="match status" value="1"/>
</dbReference>
<dbReference type="RefSeq" id="WP_143529031.1">
    <property type="nucleotide sequence ID" value="NZ_AP019791.1"/>
</dbReference>
<dbReference type="GO" id="GO:0003677">
    <property type="term" value="F:DNA binding"/>
    <property type="evidence" value="ECO:0007669"/>
    <property type="project" value="UniProtKB-KW"/>
</dbReference>
<dbReference type="AlphaFoldDB" id="A0A510HMH0"/>
<dbReference type="InterPro" id="IPR011991">
    <property type="entry name" value="ArsR-like_HTH"/>
</dbReference>
<gene>
    <name evidence="5" type="ORF">RxyAA322_29580</name>
</gene>
<evidence type="ECO:0000256" key="1">
    <source>
        <dbReference type="ARBA" id="ARBA00023015"/>
    </source>
</evidence>
<evidence type="ECO:0000256" key="2">
    <source>
        <dbReference type="ARBA" id="ARBA00023125"/>
    </source>
</evidence>
<reference evidence="5" key="1">
    <citation type="journal article" date="2019" name="Microbiol. Resour. Announc.">
        <title>Complete Genome Sequence of Rubrobacter xylanophilus Strain AA3-22, Isolated from Arima Onsen in Japan.</title>
        <authorList>
            <person name="Tomariguchi N."/>
            <person name="Miyazaki K."/>
        </authorList>
    </citation>
    <scope>NUCLEOTIDE SEQUENCE [LARGE SCALE GENOMIC DNA]</scope>
    <source>
        <strain evidence="5">AA3-22</strain>
    </source>
</reference>
<name>A0A510HMH0_9ACTN</name>
<dbReference type="Proteomes" id="UP000318065">
    <property type="component" value="Chromosome"/>
</dbReference>
<dbReference type="NCBIfam" id="NF033788">
    <property type="entry name" value="HTH_metalloreg"/>
    <property type="match status" value="1"/>
</dbReference>
<dbReference type="InterPro" id="IPR051011">
    <property type="entry name" value="Metal_resp_trans_reg"/>
</dbReference>
<evidence type="ECO:0000256" key="3">
    <source>
        <dbReference type="ARBA" id="ARBA00023163"/>
    </source>
</evidence>
<dbReference type="OrthoDB" id="3268605at2"/>
<dbReference type="PANTHER" id="PTHR43132">
    <property type="entry name" value="ARSENICAL RESISTANCE OPERON REPRESSOR ARSR-RELATED"/>
    <property type="match status" value="1"/>
</dbReference>
<evidence type="ECO:0000259" key="4">
    <source>
        <dbReference type="PROSITE" id="PS50987"/>
    </source>
</evidence>
<dbReference type="InterPro" id="IPR036388">
    <property type="entry name" value="WH-like_DNA-bd_sf"/>
</dbReference>
<evidence type="ECO:0000313" key="6">
    <source>
        <dbReference type="Proteomes" id="UP000318065"/>
    </source>
</evidence>
<evidence type="ECO:0000313" key="5">
    <source>
        <dbReference type="EMBL" id="BBL81104.1"/>
    </source>
</evidence>
<sequence length="133" mass="14619">MTHFRDAPAGERLLEPRDVLGGGPLPGVDERVAGLMGALASPTRLRALFALLERGELSAGELAKAVGMRPSATSHQLRVLRDLGLVRCRREGRRRFYSLADDHLGVLLREALYHVDHARLGAASRREEEGWSS</sequence>
<dbReference type="SMART" id="SM00418">
    <property type="entry name" value="HTH_ARSR"/>
    <property type="match status" value="1"/>
</dbReference>
<protein>
    <recommendedName>
        <fullName evidence="4">HTH arsR-type domain-containing protein</fullName>
    </recommendedName>
</protein>
<proteinExistence type="predicted"/>
<dbReference type="InterPro" id="IPR001845">
    <property type="entry name" value="HTH_ArsR_DNA-bd_dom"/>
</dbReference>
<dbReference type="SUPFAM" id="SSF46785">
    <property type="entry name" value="Winged helix' DNA-binding domain"/>
    <property type="match status" value="1"/>
</dbReference>
<feature type="domain" description="HTH arsR-type" evidence="4">
    <location>
        <begin position="25"/>
        <end position="119"/>
    </location>
</feature>
<dbReference type="PROSITE" id="PS50987">
    <property type="entry name" value="HTH_ARSR_2"/>
    <property type="match status" value="1"/>
</dbReference>
<dbReference type="GO" id="GO:0003700">
    <property type="term" value="F:DNA-binding transcription factor activity"/>
    <property type="evidence" value="ECO:0007669"/>
    <property type="project" value="InterPro"/>
</dbReference>
<accession>A0A510HMH0</accession>
<dbReference type="EMBL" id="AP019791">
    <property type="protein sequence ID" value="BBL81104.1"/>
    <property type="molecule type" value="Genomic_DNA"/>
</dbReference>
<dbReference type="PANTHER" id="PTHR43132:SF6">
    <property type="entry name" value="HTH-TYPE TRANSCRIPTIONAL REPRESSOR CZRA"/>
    <property type="match status" value="1"/>
</dbReference>